<evidence type="ECO:0000256" key="3">
    <source>
        <dbReference type="ARBA" id="ARBA00018111"/>
    </source>
</evidence>
<name>A0ABX1GFK0_9GAMM</name>
<evidence type="ECO:0000259" key="5">
    <source>
        <dbReference type="Pfam" id="PF02631"/>
    </source>
</evidence>
<keyword evidence="8" id="KW-1185">Reference proteome</keyword>
<evidence type="ECO:0000259" key="6">
    <source>
        <dbReference type="Pfam" id="PF21981"/>
    </source>
</evidence>
<sequence>MTDLKKKVRDSAIRYLSLREYTKFELCRKLNVKFPGLELEVAAEIDFLASKGWQSDARFAESFLRHRAASGFGPRRIRQEMRSKGLADEEADRAFAECEIDWSARRSEVCLKKFGVLDSDDRALKAKIARFLQYRGFELGWE</sequence>
<dbReference type="InterPro" id="IPR003783">
    <property type="entry name" value="Regulatory_RecX"/>
</dbReference>
<dbReference type="Pfam" id="PF02631">
    <property type="entry name" value="RecX_HTH2"/>
    <property type="match status" value="1"/>
</dbReference>
<comment type="similarity">
    <text evidence="2">Belongs to the RecX family.</text>
</comment>
<comment type="subcellular location">
    <subcellularLocation>
        <location evidence="1">Cytoplasm</location>
    </subcellularLocation>
</comment>
<dbReference type="InterPro" id="IPR036388">
    <property type="entry name" value="WH-like_DNA-bd_sf"/>
</dbReference>
<accession>A0ABX1GFK0</accession>
<comment type="caution">
    <text evidence="7">The sequence shown here is derived from an EMBL/GenBank/DDBJ whole genome shotgun (WGS) entry which is preliminary data.</text>
</comment>
<reference evidence="7 8" key="1">
    <citation type="submission" date="2020-04" db="EMBL/GenBank/DDBJ databases">
        <authorList>
            <person name="Yoon J."/>
        </authorList>
    </citation>
    <scope>NUCLEOTIDE SEQUENCE [LARGE SCALE GENOMIC DNA]</scope>
    <source>
        <strain evidence="7 8">KMU-166</strain>
    </source>
</reference>
<organism evidence="7 8">
    <name type="scientific">Spongiibacter thalassae</name>
    <dbReference type="NCBI Taxonomy" id="2721624"/>
    <lineage>
        <taxon>Bacteria</taxon>
        <taxon>Pseudomonadati</taxon>
        <taxon>Pseudomonadota</taxon>
        <taxon>Gammaproteobacteria</taxon>
        <taxon>Cellvibrionales</taxon>
        <taxon>Spongiibacteraceae</taxon>
        <taxon>Spongiibacter</taxon>
    </lineage>
</organism>
<evidence type="ECO:0000256" key="4">
    <source>
        <dbReference type="ARBA" id="ARBA00022490"/>
    </source>
</evidence>
<dbReference type="InterPro" id="IPR053924">
    <property type="entry name" value="RecX_HTH_2nd"/>
</dbReference>
<evidence type="ECO:0000313" key="7">
    <source>
        <dbReference type="EMBL" id="NKI17157.1"/>
    </source>
</evidence>
<evidence type="ECO:0000256" key="2">
    <source>
        <dbReference type="ARBA" id="ARBA00009695"/>
    </source>
</evidence>
<dbReference type="RefSeq" id="WP_168449679.1">
    <property type="nucleotide sequence ID" value="NZ_JAAWWK010000002.1"/>
</dbReference>
<feature type="domain" description="RecX second three-helical" evidence="5">
    <location>
        <begin position="55"/>
        <end position="94"/>
    </location>
</feature>
<evidence type="ECO:0000256" key="1">
    <source>
        <dbReference type="ARBA" id="ARBA00004496"/>
    </source>
</evidence>
<evidence type="ECO:0000313" key="8">
    <source>
        <dbReference type="Proteomes" id="UP000765845"/>
    </source>
</evidence>
<dbReference type="PANTHER" id="PTHR33602">
    <property type="entry name" value="REGULATORY PROTEIN RECX FAMILY PROTEIN"/>
    <property type="match status" value="1"/>
</dbReference>
<keyword evidence="4" id="KW-0963">Cytoplasm</keyword>
<dbReference type="PANTHER" id="PTHR33602:SF1">
    <property type="entry name" value="REGULATORY PROTEIN RECX FAMILY PROTEIN"/>
    <property type="match status" value="1"/>
</dbReference>
<dbReference type="Proteomes" id="UP000765845">
    <property type="component" value="Unassembled WGS sequence"/>
</dbReference>
<gene>
    <name evidence="7" type="ORF">HCU74_06940</name>
</gene>
<protein>
    <recommendedName>
        <fullName evidence="3">Regulatory protein RecX</fullName>
    </recommendedName>
</protein>
<feature type="domain" description="RecX third three-helical" evidence="6">
    <location>
        <begin position="108"/>
        <end position="138"/>
    </location>
</feature>
<proteinExistence type="inferred from homology"/>
<dbReference type="InterPro" id="IPR053925">
    <property type="entry name" value="RecX_HTH_3rd"/>
</dbReference>
<dbReference type="Gene3D" id="1.10.10.10">
    <property type="entry name" value="Winged helix-like DNA-binding domain superfamily/Winged helix DNA-binding domain"/>
    <property type="match status" value="3"/>
</dbReference>
<dbReference type="EMBL" id="JAAWWK010000002">
    <property type="protein sequence ID" value="NKI17157.1"/>
    <property type="molecule type" value="Genomic_DNA"/>
</dbReference>
<dbReference type="Pfam" id="PF21981">
    <property type="entry name" value="RecX_HTH3"/>
    <property type="match status" value="1"/>
</dbReference>